<dbReference type="AlphaFoldDB" id="A0A2R4WXU7"/>
<dbReference type="Proteomes" id="UP000244727">
    <property type="component" value="Chromosome"/>
</dbReference>
<dbReference type="GeneID" id="36511009"/>
<organism evidence="1 2">
    <name type="scientific">Halococcoides cellulosivorans</name>
    <dbReference type="NCBI Taxonomy" id="1679096"/>
    <lineage>
        <taxon>Archaea</taxon>
        <taxon>Methanobacteriati</taxon>
        <taxon>Methanobacteriota</taxon>
        <taxon>Stenosarchaea group</taxon>
        <taxon>Halobacteria</taxon>
        <taxon>Halobacteriales</taxon>
        <taxon>Haloarculaceae</taxon>
        <taxon>Halococcoides</taxon>
    </lineage>
</organism>
<protein>
    <recommendedName>
        <fullName evidence="3">DUF2795 domain-containing protein</fullName>
    </recommendedName>
</protein>
<keyword evidence="2" id="KW-1185">Reference proteome</keyword>
<reference evidence="1 2" key="1">
    <citation type="submission" date="2018-04" db="EMBL/GenBank/DDBJ databases">
        <title>Halococcoides cellulosivorans gen. nov., sp. nov., an extremely halophilic cellulose-utilizing haloarchaeon from hypersaline lakes.</title>
        <authorList>
            <person name="Sorokin D.Y."/>
            <person name="Toshchakov S.V."/>
            <person name="Samarov N.I."/>
            <person name="Korzhenkov A."/>
            <person name="Kublanov I.V."/>
        </authorList>
    </citation>
    <scope>NUCLEOTIDE SEQUENCE [LARGE SCALE GENOMIC DNA]</scope>
    <source>
        <strain evidence="1 2">HArcel1</strain>
    </source>
</reference>
<dbReference type="KEGG" id="harc:HARCEL1_00840"/>
<accession>A0A2R4WXU7</accession>
<dbReference type="InterPro" id="IPR043899">
    <property type="entry name" value="DUF5789"/>
</dbReference>
<evidence type="ECO:0008006" key="3">
    <source>
        <dbReference type="Google" id="ProtNLM"/>
    </source>
</evidence>
<dbReference type="Pfam" id="PF19102">
    <property type="entry name" value="DUF5789"/>
    <property type="match status" value="1"/>
</dbReference>
<sequence>MELTEIHTHLTDNCDFPVDRAGLIAAVGDREVTAADGGSTRLADALQATDEPQYGSATEAHEAILANLGDAHVGRKFYDDRGGTGQDRHRTRSL</sequence>
<dbReference type="EMBL" id="CP028858">
    <property type="protein sequence ID" value="AWB26365.1"/>
    <property type="molecule type" value="Genomic_DNA"/>
</dbReference>
<evidence type="ECO:0000313" key="2">
    <source>
        <dbReference type="Proteomes" id="UP000244727"/>
    </source>
</evidence>
<gene>
    <name evidence="1" type="ORF">HARCEL1_00840</name>
</gene>
<proteinExistence type="predicted"/>
<name>A0A2R4WXU7_9EURY</name>
<dbReference type="RefSeq" id="WP_108380734.1">
    <property type="nucleotide sequence ID" value="NZ_CP028858.1"/>
</dbReference>
<evidence type="ECO:0000313" key="1">
    <source>
        <dbReference type="EMBL" id="AWB26365.1"/>
    </source>
</evidence>